<feature type="region of interest" description="Disordered" evidence="1">
    <location>
        <begin position="1"/>
        <end position="22"/>
    </location>
</feature>
<reference evidence="2" key="1">
    <citation type="submission" date="2019-03" db="EMBL/GenBank/DDBJ databases">
        <authorList>
            <person name="Danneels B."/>
        </authorList>
    </citation>
    <scope>NUCLEOTIDE SEQUENCE</scope>
</reference>
<dbReference type="Gene3D" id="2.40.110.10">
    <property type="entry name" value="Butyryl-CoA Dehydrogenase, subunit A, domain 2"/>
    <property type="match status" value="1"/>
</dbReference>
<evidence type="ECO:0000256" key="1">
    <source>
        <dbReference type="SAM" id="MobiDB-lite"/>
    </source>
</evidence>
<dbReference type="InterPro" id="IPR009100">
    <property type="entry name" value="AcylCoA_DH/oxidase_NM_dom_sf"/>
</dbReference>
<gene>
    <name evidence="2" type="ORF">ANK1_3326</name>
    <name evidence="3" type="ORF">ANK2_3326</name>
</gene>
<organism evidence="2">
    <name type="scientific">plant metagenome</name>
    <dbReference type="NCBI Taxonomy" id="1297885"/>
    <lineage>
        <taxon>unclassified sequences</taxon>
        <taxon>metagenomes</taxon>
        <taxon>organismal metagenomes</taxon>
    </lineage>
</organism>
<dbReference type="EMBL" id="CAADIA010000002">
    <property type="protein sequence ID" value="VFR21692.1"/>
    <property type="molecule type" value="Genomic_DNA"/>
</dbReference>
<dbReference type="GO" id="GO:0016627">
    <property type="term" value="F:oxidoreductase activity, acting on the CH-CH group of donors"/>
    <property type="evidence" value="ECO:0007669"/>
    <property type="project" value="InterPro"/>
</dbReference>
<name>A0A484P6W1_9ZZZZ</name>
<dbReference type="EMBL" id="CAADIF010000006">
    <property type="protein sequence ID" value="VFR64112.1"/>
    <property type="molecule type" value="Genomic_DNA"/>
</dbReference>
<dbReference type="InterPro" id="IPR046373">
    <property type="entry name" value="Acyl-CoA_Oxase/DH_mid-dom_sf"/>
</dbReference>
<protein>
    <submittedName>
        <fullName evidence="2">Acyl-CoA dehydrogenase/oxidase domain protein</fullName>
    </submittedName>
</protein>
<dbReference type="AlphaFoldDB" id="A0A484P6W1"/>
<evidence type="ECO:0000313" key="3">
    <source>
        <dbReference type="EMBL" id="VFR64112.1"/>
    </source>
</evidence>
<accession>A0A484P6W1</accession>
<evidence type="ECO:0000313" key="2">
    <source>
        <dbReference type="EMBL" id="VFR21692.1"/>
    </source>
</evidence>
<dbReference type="SUPFAM" id="SSF56645">
    <property type="entry name" value="Acyl-CoA dehydrogenase NM domain-like"/>
    <property type="match status" value="1"/>
</dbReference>
<sequence>MQASTAPFPGPSADDPPMQPPGLAFRRLVEAGQDRLPLPGSGRTLQRWRHLARIGQADLALAKLFEGHADALAILAELGAPAPPAGSRWGTWCAEPPTHRVCIAPVAGRRVRLDGAKAWCSGASDVTHALLSAWTADGRQCLATLDMAQPGIEIISPSWAGAGMARSNTAELRLSGVVATQVGEPGDYTRRPGFWQGGAGVAACWWGACAGIANHVRLAAACGDARSLPHLHAHLGAMDVALSHSAALLRETAAAIDAAPGRGFARESLRVRLSVTQTAEDILARVGRALGPAPLCQSPGLGQLVCDLPIFIQQSHAERDQASLAALLIDEQVDEWTL</sequence>
<proteinExistence type="predicted"/>